<dbReference type="SUPFAM" id="SSF53474">
    <property type="entry name" value="alpha/beta-Hydrolases"/>
    <property type="match status" value="1"/>
</dbReference>
<evidence type="ECO:0000313" key="2">
    <source>
        <dbReference type="EMBL" id="ANI93524.1"/>
    </source>
</evidence>
<dbReference type="AlphaFoldDB" id="A0A173LPD7"/>
<evidence type="ECO:0000313" key="3">
    <source>
        <dbReference type="Proteomes" id="UP000186104"/>
    </source>
</evidence>
<proteinExistence type="predicted"/>
<dbReference type="OrthoDB" id="4510758at2"/>
<dbReference type="STRING" id="499555.BJL86_2764"/>
<organism evidence="2 3">
    <name type="scientific">Dietzia timorensis</name>
    <dbReference type="NCBI Taxonomy" id="499555"/>
    <lineage>
        <taxon>Bacteria</taxon>
        <taxon>Bacillati</taxon>
        <taxon>Actinomycetota</taxon>
        <taxon>Actinomycetes</taxon>
        <taxon>Mycobacteriales</taxon>
        <taxon>Dietziaceae</taxon>
        <taxon>Dietzia</taxon>
    </lineage>
</organism>
<dbReference type="Pfam" id="PF00756">
    <property type="entry name" value="Esterase"/>
    <property type="match status" value="1"/>
</dbReference>
<accession>A0A173LPD7</accession>
<evidence type="ECO:0000256" key="1">
    <source>
        <dbReference type="SAM" id="SignalP"/>
    </source>
</evidence>
<dbReference type="KEGG" id="dtm:BJL86_2764"/>
<reference evidence="2 3" key="1">
    <citation type="submission" date="2016-06" db="EMBL/GenBank/DDBJ databases">
        <title>Complete genome sequence of a saline-alkali tolerant type strain Dietzia timorensis ID05-A0528T.</title>
        <authorList>
            <person name="Wu X."/>
        </authorList>
    </citation>
    <scope>NUCLEOTIDE SEQUENCE [LARGE SCALE GENOMIC DNA]</scope>
    <source>
        <strain evidence="2 3">ID05-A0528</strain>
    </source>
</reference>
<dbReference type="EMBL" id="CP015961">
    <property type="protein sequence ID" value="ANI93524.1"/>
    <property type="molecule type" value="Genomic_DNA"/>
</dbReference>
<name>A0A173LPD7_9ACTN</name>
<dbReference type="InterPro" id="IPR029058">
    <property type="entry name" value="AB_hydrolase_fold"/>
</dbReference>
<gene>
    <name evidence="2" type="ORF">BJL86_2764</name>
</gene>
<keyword evidence="3" id="KW-1185">Reference proteome</keyword>
<sequence>MRAKKNRHLGKKLMAAVLALGFAPVAGVVGTANAQDSSIQYKKATQGEKVVETNLPDGRKIVSVWSDAMKLEIPNIVQPPRNGNQNAPVLYLINGAGGGEDSATWQAQTDVKNLMGDKNVWTVTPIGGRGSYYTDWLRHDPNAGTRISKETQEPIQLERFLTWELPFQFENRYGGAVDGNRKRGIAAISMTGTSVLNFANHSPGRFQFVGSYSGCAETATPIGHAAIDIVTKYTGGPNLDNMWGPFPGDRWAYNDPVAMAPELVKQRDNGTLPEIYVTTGNGLPGPHENLENWRIRNNIPALANQTIVGGIIEAATNYCTGNLARRYNELGIPATFNFKPNGTHSWGYWQDDLHDSWPRMAHALGV</sequence>
<dbReference type="Gene3D" id="3.40.50.1820">
    <property type="entry name" value="alpha/beta hydrolase"/>
    <property type="match status" value="1"/>
</dbReference>
<dbReference type="RefSeq" id="WP_067470724.1">
    <property type="nucleotide sequence ID" value="NZ_CP015961.1"/>
</dbReference>
<feature type="signal peptide" evidence="1">
    <location>
        <begin position="1"/>
        <end position="34"/>
    </location>
</feature>
<feature type="chain" id="PRO_5008008802" evidence="1">
    <location>
        <begin position="35"/>
        <end position="366"/>
    </location>
</feature>
<protein>
    <submittedName>
        <fullName evidence="2">Protein PS1</fullName>
    </submittedName>
</protein>
<dbReference type="InterPro" id="IPR000801">
    <property type="entry name" value="Esterase-like"/>
</dbReference>
<dbReference type="Proteomes" id="UP000186104">
    <property type="component" value="Chromosome"/>
</dbReference>
<keyword evidence="1" id="KW-0732">Signal</keyword>